<dbReference type="Gene3D" id="3.80.10.10">
    <property type="entry name" value="Ribonuclease Inhibitor"/>
    <property type="match status" value="2"/>
</dbReference>
<dbReference type="InterPro" id="IPR001810">
    <property type="entry name" value="F-box_dom"/>
</dbReference>
<dbReference type="InterPro" id="IPR055411">
    <property type="entry name" value="LRR_FXL15/At3g58940/PEG3-like"/>
</dbReference>
<dbReference type="InterPro" id="IPR006566">
    <property type="entry name" value="FBD"/>
</dbReference>
<organism evidence="2 3">
    <name type="scientific">Nicotiana tabacum</name>
    <name type="common">Common tobacco</name>
    <dbReference type="NCBI Taxonomy" id="4097"/>
    <lineage>
        <taxon>Eukaryota</taxon>
        <taxon>Viridiplantae</taxon>
        <taxon>Streptophyta</taxon>
        <taxon>Embryophyta</taxon>
        <taxon>Tracheophyta</taxon>
        <taxon>Spermatophyta</taxon>
        <taxon>Magnoliopsida</taxon>
        <taxon>eudicotyledons</taxon>
        <taxon>Gunneridae</taxon>
        <taxon>Pentapetalae</taxon>
        <taxon>asterids</taxon>
        <taxon>lamiids</taxon>
        <taxon>Solanales</taxon>
        <taxon>Solanaceae</taxon>
        <taxon>Nicotianoideae</taxon>
        <taxon>Nicotianeae</taxon>
        <taxon>Nicotiana</taxon>
    </lineage>
</organism>
<dbReference type="OrthoDB" id="1274461at2759"/>
<proteinExistence type="predicted"/>
<evidence type="ECO:0000313" key="3">
    <source>
        <dbReference type="RefSeq" id="XP_016514542.1"/>
    </source>
</evidence>
<protein>
    <submittedName>
        <fullName evidence="3">F-box/FBD/LRR-repeat protein At1g13570-like</fullName>
    </submittedName>
</protein>
<reference evidence="2" key="1">
    <citation type="journal article" date="2014" name="Nat. Commun.">
        <title>The tobacco genome sequence and its comparison with those of tomato and potato.</title>
        <authorList>
            <person name="Sierro N."/>
            <person name="Battey J.N."/>
            <person name="Ouadi S."/>
            <person name="Bakaher N."/>
            <person name="Bovet L."/>
            <person name="Willig A."/>
            <person name="Goepfert S."/>
            <person name="Peitsch M.C."/>
            <person name="Ivanov N.V."/>
        </authorList>
    </citation>
    <scope>NUCLEOTIDE SEQUENCE [LARGE SCALE GENOMIC DNA]</scope>
</reference>
<dbReference type="AlphaFoldDB" id="A0A1S4DMA5"/>
<sequence length="421" mass="48780">MMPPKRRKYCRSLPPDVLSDLPDNVIDVILMCLPCKDAVRTSILSKKWRYHWCRLTKLTLDSSLWVTKKDLLNPTVKFTKIIYQLLSLHEGPITKFTLNIGFLENSPDIGNFISFLSRKDIQHLVLDLSWKMLYKLPSSLFTCSQLRHLTLRNCLMHPPSAFQGFDMLTSLELCNVKISSVLLESLISRCRVLTRLILNIPEILSIIEINAPMLRSFNFRGDISFICLKNVPLLVKVSLAGDDMRAENLDFAKVFESCSALEHLRLDFFNAMFYDDYDEAPTRRPFVLNSVKRFYLPHIMLIDSYKLSFALFLIRSLPCLEYLEIQVYNEDDSGTEESLELKHLSNVTFNHLREVKIELFTGRTSEMQLIKLLLANSPVLVRMLIDRRFLDDEPLDTRLQVFAEISKFSHASPKAEVVYLD</sequence>
<dbReference type="OMA" id="YCSIQHP"/>
<gene>
    <name evidence="3" type="primary">LOC107831299</name>
</gene>
<reference evidence="3" key="2">
    <citation type="submission" date="2025-08" db="UniProtKB">
        <authorList>
            <consortium name="RefSeq"/>
        </authorList>
    </citation>
    <scope>IDENTIFICATION</scope>
    <source>
        <tissue evidence="3">Leaf</tissue>
    </source>
</reference>
<dbReference type="STRING" id="4097.A0A1S4DMA5"/>
<dbReference type="RefSeq" id="XP_016514542.1">
    <property type="nucleotide sequence ID" value="XM_016659056.2"/>
</dbReference>
<evidence type="ECO:0000259" key="1">
    <source>
        <dbReference type="PROSITE" id="PS50181"/>
    </source>
</evidence>
<dbReference type="SMART" id="SM00579">
    <property type="entry name" value="FBD"/>
    <property type="match status" value="1"/>
</dbReference>
<dbReference type="SUPFAM" id="SSF81383">
    <property type="entry name" value="F-box domain"/>
    <property type="match status" value="1"/>
</dbReference>
<dbReference type="Proteomes" id="UP000790787">
    <property type="component" value="Chromosome 13"/>
</dbReference>
<accession>A0A1S4DMA5</accession>
<evidence type="ECO:0000313" key="2">
    <source>
        <dbReference type="Proteomes" id="UP000790787"/>
    </source>
</evidence>
<dbReference type="Pfam" id="PF00646">
    <property type="entry name" value="F-box"/>
    <property type="match status" value="1"/>
</dbReference>
<dbReference type="PANTHER" id="PTHR31639">
    <property type="entry name" value="F-BOX PROTEIN-LIKE"/>
    <property type="match status" value="1"/>
</dbReference>
<dbReference type="RefSeq" id="XP_016514542.1">
    <property type="nucleotide sequence ID" value="XM_016659056.1"/>
</dbReference>
<dbReference type="KEGG" id="nta:107831299"/>
<name>A0A1S4DMA5_TOBAC</name>
<dbReference type="Pfam" id="PF08387">
    <property type="entry name" value="FBD"/>
    <property type="match status" value="1"/>
</dbReference>
<dbReference type="PROSITE" id="PS50181">
    <property type="entry name" value="FBOX"/>
    <property type="match status" value="1"/>
</dbReference>
<feature type="domain" description="F-box" evidence="1">
    <location>
        <begin position="15"/>
        <end position="68"/>
    </location>
</feature>
<dbReference type="PaxDb" id="4097-A0A1S4DMA5"/>
<dbReference type="SUPFAM" id="SSF52047">
    <property type="entry name" value="RNI-like"/>
    <property type="match status" value="1"/>
</dbReference>
<dbReference type="GeneID" id="107831299"/>
<keyword evidence="2" id="KW-1185">Reference proteome</keyword>
<dbReference type="InterPro" id="IPR032675">
    <property type="entry name" value="LRR_dom_sf"/>
</dbReference>
<dbReference type="PANTHER" id="PTHR31639:SF283">
    <property type="entry name" value="F-BOX DOMAIN-CONTAINING PROTEIN"/>
    <property type="match status" value="1"/>
</dbReference>
<dbReference type="InterPro" id="IPR036047">
    <property type="entry name" value="F-box-like_dom_sf"/>
</dbReference>
<dbReference type="Pfam" id="PF24758">
    <property type="entry name" value="LRR_At5g56370"/>
    <property type="match status" value="1"/>
</dbReference>